<evidence type="ECO:0000313" key="3">
    <source>
        <dbReference type="Proteomes" id="UP000693706"/>
    </source>
</evidence>
<evidence type="ECO:0000256" key="1">
    <source>
        <dbReference type="SAM" id="Coils"/>
    </source>
</evidence>
<keyword evidence="1" id="KW-0175">Coiled coil</keyword>
<dbReference type="Gene3D" id="3.30.2400.10">
    <property type="entry name" value="Major capsid protein gp5"/>
    <property type="match status" value="1"/>
</dbReference>
<accession>A0A8E4ZL35</accession>
<protein>
    <submittedName>
        <fullName evidence="2">Major capsid protein</fullName>
    </submittedName>
</protein>
<dbReference type="SUPFAM" id="SSF56563">
    <property type="entry name" value="Major capsid protein gp5"/>
    <property type="match status" value="1"/>
</dbReference>
<dbReference type="EMBL" id="MT732457">
    <property type="protein sequence ID" value="QQV90484.1"/>
    <property type="molecule type" value="Genomic_DNA"/>
</dbReference>
<organism evidence="2 3">
    <name type="scientific">Olleya phage Harreka_1</name>
    <dbReference type="NCBI Taxonomy" id="2745673"/>
    <lineage>
        <taxon>Viruses</taxon>
        <taxon>Duplodnaviria</taxon>
        <taxon>Heunggongvirae</taxon>
        <taxon>Uroviricota</taxon>
        <taxon>Caudoviricetes</taxon>
        <taxon>Aggregaviridae</taxon>
        <taxon>Harrekavirus</taxon>
        <taxon>Harrekavirus harreka</taxon>
    </lineage>
</organism>
<dbReference type="Proteomes" id="UP000693706">
    <property type="component" value="Segment"/>
</dbReference>
<feature type="coiled-coil region" evidence="1">
    <location>
        <begin position="32"/>
        <end position="70"/>
    </location>
</feature>
<gene>
    <name evidence="2" type="ORF">Harreka1_77</name>
</gene>
<reference evidence="2" key="1">
    <citation type="submission" date="2020-07" db="EMBL/GenBank/DDBJ databases">
        <title>Highly diverse flavobacterial phages as mortality factor during North Sea spring blooms.</title>
        <authorList>
            <person name="Bartlau N."/>
            <person name="Wichels A."/>
            <person name="Krohne G."/>
            <person name="Adriaenssens E.M."/>
            <person name="Heins A."/>
            <person name="Fuchs B.M."/>
            <person name="Amann R."/>
            <person name="Moraru C."/>
        </authorList>
    </citation>
    <scope>NUCLEOTIDE SEQUENCE</scope>
</reference>
<proteinExistence type="predicted"/>
<name>A0A8E4ZL35_9CAUD</name>
<keyword evidence="3" id="KW-1185">Reference proteome</keyword>
<dbReference type="Gene3D" id="3.30.2320.10">
    <property type="entry name" value="hypothetical protein PF0899 domain"/>
    <property type="match status" value="1"/>
</dbReference>
<evidence type="ECO:0000313" key="2">
    <source>
        <dbReference type="EMBL" id="QQV90484.1"/>
    </source>
</evidence>
<sequence>MAKTPEEMAQEINQGIEALKTKFADAPTKEGIDAIKSELNALIEANKDVTDAQKLEMSDLQEQLNVIKEKSTRKLNDFEKYNLRKAVEDNHADIVKAIKNERPFEITFKAAAVHMTNNTVTNDASLDYPVTDNFLVDSDIAKIRYPDNFLLNVIPNIQVSNVPAQRIRKEQAATEGAAALTVEGAVKPLTQYKFVRTTTDRVKYAGRIEWTEEFVMDFEALYREILMMFEEDVIRVWQAGLLAEISTNASAYVSSVLDDTFVAPDNGLAIIAGQSQLQSLNYEPDVVIMNPSDVVATMFQQDTDGNLKAAPYINITSGTLNGMRLVTNNSITQGTAYVGESRLYREQHSDFILRTGQYGDQLIENEYTAIGEVFSILQIAERDMVGFLELDLDTVKAALLLPVTP</sequence>